<feature type="compositionally biased region" description="Basic and acidic residues" evidence="1">
    <location>
        <begin position="192"/>
        <end position="223"/>
    </location>
</feature>
<accession>A0AAD4MJU7</accession>
<evidence type="ECO:0000313" key="3">
    <source>
        <dbReference type="EMBL" id="KAI1695885.1"/>
    </source>
</evidence>
<feature type="compositionally biased region" description="Basic and acidic residues" evidence="1">
    <location>
        <begin position="233"/>
        <end position="250"/>
    </location>
</feature>
<dbReference type="InterPro" id="IPR000504">
    <property type="entry name" value="RRM_dom"/>
</dbReference>
<dbReference type="Proteomes" id="UP001201812">
    <property type="component" value="Unassembled WGS sequence"/>
</dbReference>
<dbReference type="InterPro" id="IPR055204">
    <property type="entry name" value="HNRNPL_RRM"/>
</dbReference>
<reference evidence="3" key="1">
    <citation type="submission" date="2022-01" db="EMBL/GenBank/DDBJ databases">
        <title>Genome Sequence Resource for Two Populations of Ditylenchus destructor, the Migratory Endoparasitic Phytonematode.</title>
        <authorList>
            <person name="Zhang H."/>
            <person name="Lin R."/>
            <person name="Xie B."/>
        </authorList>
    </citation>
    <scope>NUCLEOTIDE SEQUENCE</scope>
    <source>
        <strain evidence="3">BazhouSP</strain>
    </source>
</reference>
<dbReference type="PANTHER" id="PTHR15592">
    <property type="entry name" value="MATRIN 3/NUCLEAR PROTEIN 220-RELATED"/>
    <property type="match status" value="1"/>
</dbReference>
<dbReference type="EMBL" id="JAKKPZ010000365">
    <property type="protein sequence ID" value="KAI1695885.1"/>
    <property type="molecule type" value="Genomic_DNA"/>
</dbReference>
<dbReference type="Pfam" id="PF22976">
    <property type="entry name" value="RRM_10"/>
    <property type="match status" value="1"/>
</dbReference>
<dbReference type="SUPFAM" id="SSF54928">
    <property type="entry name" value="RNA-binding domain, RBD"/>
    <property type="match status" value="1"/>
</dbReference>
<proteinExistence type="predicted"/>
<organism evidence="3 4">
    <name type="scientific">Ditylenchus destructor</name>
    <dbReference type="NCBI Taxonomy" id="166010"/>
    <lineage>
        <taxon>Eukaryota</taxon>
        <taxon>Metazoa</taxon>
        <taxon>Ecdysozoa</taxon>
        <taxon>Nematoda</taxon>
        <taxon>Chromadorea</taxon>
        <taxon>Rhabditida</taxon>
        <taxon>Tylenchina</taxon>
        <taxon>Tylenchomorpha</taxon>
        <taxon>Sphaerularioidea</taxon>
        <taxon>Anguinidae</taxon>
        <taxon>Anguininae</taxon>
        <taxon>Ditylenchus</taxon>
    </lineage>
</organism>
<sequence>MAATDRSINLTLPISDLRMASSPDELLSPALIGIRDFVITKSSIRQLLGNAQVFSLTLEFKTKSRLPRFGLCSVPAKSLFWMLAESDDPKYVNELPVVKFHEWCAEDDSFWNNGELEPDSRVYITFKCCEPNQIEIIFTRKSTMSVGYRYAMCPIEHDAHFMIFVAKDDFKRGHISLNTTLGFFKRLLQHSKDGKNDKSKTNPQSDEPRGLPQDSKEINDTSGDKTSPQPTETKTEMDLKDRSKSSKELSDQLSRLSVTPEADRKNLQIPLGLQASVPPIPPSPSSIDAPVEESKVLQIRGIEQRRFTCDRIFNLLCSFGDCLKVLFPYQNVHYCLVEMKDVSHAQNVIHHLNKCKLFGDRLDIQQTWPKISVENPPASLRFKLPVNNSPSFKSFVGNVNLRFSNSSFAGKNKSIGPSQQLHFFNAPPSLKNRGGSRQIRQLFEEHSLRTLKITFTKGNNSQRSSSGFIVLQSVEDATAGLALCNHKPMDEPGAKNPYFFKLCFAHN</sequence>
<dbReference type="InterPro" id="IPR012677">
    <property type="entry name" value="Nucleotide-bd_a/b_plait_sf"/>
</dbReference>
<feature type="domain" description="RRM" evidence="2">
    <location>
        <begin position="296"/>
        <end position="365"/>
    </location>
</feature>
<dbReference type="Gene3D" id="3.30.70.330">
    <property type="match status" value="2"/>
</dbReference>
<evidence type="ECO:0000259" key="2">
    <source>
        <dbReference type="SMART" id="SM00360"/>
    </source>
</evidence>
<dbReference type="AlphaFoldDB" id="A0AAD4MJU7"/>
<dbReference type="SMART" id="SM00360">
    <property type="entry name" value="RRM"/>
    <property type="match status" value="1"/>
</dbReference>
<evidence type="ECO:0000313" key="4">
    <source>
        <dbReference type="Proteomes" id="UP001201812"/>
    </source>
</evidence>
<name>A0AAD4MJU7_9BILA</name>
<keyword evidence="4" id="KW-1185">Reference proteome</keyword>
<gene>
    <name evidence="3" type="ORF">DdX_19332</name>
</gene>
<dbReference type="Pfam" id="PF13893">
    <property type="entry name" value="RRM_5"/>
    <property type="match status" value="1"/>
</dbReference>
<feature type="region of interest" description="Disordered" evidence="1">
    <location>
        <begin position="192"/>
        <end position="261"/>
    </location>
</feature>
<comment type="caution">
    <text evidence="3">The sequence shown here is derived from an EMBL/GenBank/DDBJ whole genome shotgun (WGS) entry which is preliminary data.</text>
</comment>
<protein>
    <submittedName>
        <fullName evidence="3">RNA recognition motif domain-containing protein</fullName>
    </submittedName>
</protein>
<dbReference type="GO" id="GO:0003723">
    <property type="term" value="F:RNA binding"/>
    <property type="evidence" value="ECO:0007669"/>
    <property type="project" value="InterPro"/>
</dbReference>
<dbReference type="InterPro" id="IPR035979">
    <property type="entry name" value="RBD_domain_sf"/>
</dbReference>
<evidence type="ECO:0000256" key="1">
    <source>
        <dbReference type="SAM" id="MobiDB-lite"/>
    </source>
</evidence>